<accession>A0AAE4MBS1</accession>
<gene>
    <name evidence="4" type="primary">cobD_2</name>
    <name evidence="4" type="ORF">McpAg1_04140</name>
</gene>
<dbReference type="Proteomes" id="UP001273136">
    <property type="component" value="Unassembled WGS sequence"/>
</dbReference>
<comment type="caution">
    <text evidence="4">The sequence shown here is derived from an EMBL/GenBank/DDBJ whole genome shotgun (WGS) entry which is preliminary data.</text>
</comment>
<dbReference type="SUPFAM" id="SSF53383">
    <property type="entry name" value="PLP-dependent transferases"/>
    <property type="match status" value="1"/>
</dbReference>
<dbReference type="GO" id="GO:0048472">
    <property type="term" value="F:threonine-phosphate decarboxylase activity"/>
    <property type="evidence" value="ECO:0007669"/>
    <property type="project" value="UniProtKB-EC"/>
</dbReference>
<dbReference type="InterPro" id="IPR015424">
    <property type="entry name" value="PyrdxlP-dep_Trfase"/>
</dbReference>
<proteinExistence type="predicted"/>
<dbReference type="RefSeq" id="WP_338093626.1">
    <property type="nucleotide sequence ID" value="NZ_JAWDKA010000002.1"/>
</dbReference>
<keyword evidence="5" id="KW-1185">Reference proteome</keyword>
<evidence type="ECO:0000256" key="1">
    <source>
        <dbReference type="ARBA" id="ARBA00001933"/>
    </source>
</evidence>
<dbReference type="GO" id="GO:0030170">
    <property type="term" value="F:pyridoxal phosphate binding"/>
    <property type="evidence" value="ECO:0007669"/>
    <property type="project" value="InterPro"/>
</dbReference>
<reference evidence="4" key="1">
    <citation type="submission" date="2023-06" db="EMBL/GenBank/DDBJ databases">
        <title>Genome sequence of Methancorpusculaceae sp. Ag1.</title>
        <authorList>
            <person name="Protasov E."/>
            <person name="Platt K."/>
            <person name="Poehlein A."/>
            <person name="Daniel R."/>
            <person name="Brune A."/>
        </authorList>
    </citation>
    <scope>NUCLEOTIDE SEQUENCE</scope>
    <source>
        <strain evidence="4">Ag1</strain>
    </source>
</reference>
<dbReference type="PANTHER" id="PTHR42885:SF1">
    <property type="entry name" value="THREONINE-PHOSPHATE DECARBOXYLASE"/>
    <property type="match status" value="1"/>
</dbReference>
<dbReference type="AlphaFoldDB" id="A0AAE4MBS1"/>
<dbReference type="InterPro" id="IPR015422">
    <property type="entry name" value="PyrdxlP-dep_Trfase_small"/>
</dbReference>
<evidence type="ECO:0000313" key="5">
    <source>
        <dbReference type="Proteomes" id="UP001273136"/>
    </source>
</evidence>
<dbReference type="EC" id="4.1.1.81" evidence="4"/>
<evidence type="ECO:0000313" key="4">
    <source>
        <dbReference type="EMBL" id="MDV0441234.1"/>
    </source>
</evidence>
<name>A0AAE4MBS1_9EURY</name>
<dbReference type="CDD" id="cd00609">
    <property type="entry name" value="AAT_like"/>
    <property type="match status" value="1"/>
</dbReference>
<dbReference type="EMBL" id="JAWDKA010000002">
    <property type="protein sequence ID" value="MDV0441234.1"/>
    <property type="molecule type" value="Genomic_DNA"/>
</dbReference>
<dbReference type="Gene3D" id="3.40.640.10">
    <property type="entry name" value="Type I PLP-dependent aspartate aminotransferase-like (Major domain)"/>
    <property type="match status" value="1"/>
</dbReference>
<dbReference type="InterPro" id="IPR015421">
    <property type="entry name" value="PyrdxlP-dep_Trfase_major"/>
</dbReference>
<dbReference type="Gene3D" id="3.90.1150.10">
    <property type="entry name" value="Aspartate Aminotransferase, domain 1"/>
    <property type="match status" value="1"/>
</dbReference>
<dbReference type="PANTHER" id="PTHR42885">
    <property type="entry name" value="HISTIDINOL-PHOSPHATE AMINOTRANSFERASE-RELATED"/>
    <property type="match status" value="1"/>
</dbReference>
<feature type="domain" description="Aminotransferase class I/classII large" evidence="3">
    <location>
        <begin position="48"/>
        <end position="330"/>
    </location>
</feature>
<evidence type="ECO:0000259" key="3">
    <source>
        <dbReference type="Pfam" id="PF00155"/>
    </source>
</evidence>
<evidence type="ECO:0000256" key="2">
    <source>
        <dbReference type="ARBA" id="ARBA00022898"/>
    </source>
</evidence>
<keyword evidence="2" id="KW-0663">Pyridoxal phosphate</keyword>
<sequence length="336" mass="38063">MERNFPKKAVHGGKAQELRRTFGHEFLDVSASMNPYVPAFSVDYSCADLSIYPDDSYIELKESISRVFSRNTDEICVGNGSAELIRVYCHTLLKTGDIARIDPPTFSEYGLSAELAGADVRSCGQLHGQKPKVRFICNPNNPTGTLLSRDQMQTELELCTHDGTKLFVDEAFMDLSEPEDSITDLRSPDLFVMRSLTKSFSVPGIRFGFGFGDPDLIAKIETARTPWTVNAFAEYYAKLAFAHYHELRESARRLAEERDWYYARLRDLGLKYEESTVNYILIHLDRDAAHFTRAMIDKGILVRDCTSFGLPGSIRVSVETREKNLRVLEAVEECLR</sequence>
<dbReference type="Pfam" id="PF00155">
    <property type="entry name" value="Aminotran_1_2"/>
    <property type="match status" value="1"/>
</dbReference>
<keyword evidence="4" id="KW-0456">Lyase</keyword>
<dbReference type="InterPro" id="IPR004839">
    <property type="entry name" value="Aminotransferase_I/II_large"/>
</dbReference>
<organism evidence="4 5">
    <name type="scientific">Methanorbis furvi</name>
    <dbReference type="NCBI Taxonomy" id="3028299"/>
    <lineage>
        <taxon>Archaea</taxon>
        <taxon>Methanobacteriati</taxon>
        <taxon>Methanobacteriota</taxon>
        <taxon>Stenosarchaea group</taxon>
        <taxon>Methanomicrobia</taxon>
        <taxon>Methanomicrobiales</taxon>
        <taxon>Methanocorpusculaceae</taxon>
        <taxon>Methanorbis</taxon>
    </lineage>
</organism>
<comment type="cofactor">
    <cofactor evidence="1">
        <name>pyridoxal 5'-phosphate</name>
        <dbReference type="ChEBI" id="CHEBI:597326"/>
    </cofactor>
</comment>
<protein>
    <submittedName>
        <fullName evidence="4">Threonine-phosphate decarboxylase</fullName>
        <ecNumber evidence="4">4.1.1.81</ecNumber>
    </submittedName>
</protein>